<dbReference type="InterPro" id="IPR045055">
    <property type="entry name" value="DNA2/NAM7-like"/>
</dbReference>
<feature type="domain" description="DNA2/NAM7 helicase helicase" evidence="2">
    <location>
        <begin position="307"/>
        <end position="546"/>
    </location>
</feature>
<dbReference type="EMBL" id="PHWZ01000141">
    <property type="protein sequence ID" value="TEY65332.1"/>
    <property type="molecule type" value="Genomic_DNA"/>
</dbReference>
<dbReference type="Gene3D" id="3.40.50.300">
    <property type="entry name" value="P-loop containing nucleotide triphosphate hydrolases"/>
    <property type="match status" value="2"/>
</dbReference>
<dbReference type="InterPro" id="IPR041677">
    <property type="entry name" value="DNA2/NAM7_AAA_11"/>
</dbReference>
<name>A0A4Y8D5E5_9HELO</name>
<dbReference type="SUPFAM" id="SSF52540">
    <property type="entry name" value="P-loop containing nucleoside triphosphate hydrolases"/>
    <property type="match status" value="1"/>
</dbReference>
<feature type="region of interest" description="Disordered" evidence="1">
    <location>
        <begin position="931"/>
        <end position="958"/>
    </location>
</feature>
<comment type="caution">
    <text evidence="4">The sequence shown here is derived from an EMBL/GenBank/DDBJ whole genome shotgun (WGS) entry which is preliminary data.</text>
</comment>
<dbReference type="GO" id="GO:0031048">
    <property type="term" value="P:regulatory ncRNA-mediated heterochromatin formation"/>
    <property type="evidence" value="ECO:0007669"/>
    <property type="project" value="TreeGrafter"/>
</dbReference>
<reference evidence="4 5" key="1">
    <citation type="submission" date="2017-11" db="EMBL/GenBank/DDBJ databases">
        <title>Comparative genomics of Botrytis spp.</title>
        <authorList>
            <person name="Valero-Jimenez C.A."/>
            <person name="Tapia P."/>
            <person name="Veloso J."/>
            <person name="Silva-Moreno E."/>
            <person name="Staats M."/>
            <person name="Valdes J.H."/>
            <person name="Van Kan J.A.L."/>
        </authorList>
    </citation>
    <scope>NUCLEOTIDE SEQUENCE [LARGE SCALE GENOMIC DNA]</scope>
    <source>
        <strain evidence="4 5">MUCL2830</strain>
    </source>
</reference>
<dbReference type="InterPro" id="IPR041679">
    <property type="entry name" value="DNA2/NAM7-like_C"/>
</dbReference>
<evidence type="ECO:0000313" key="5">
    <source>
        <dbReference type="Proteomes" id="UP000297299"/>
    </source>
</evidence>
<dbReference type="AlphaFoldDB" id="A0A4Y8D5E5"/>
<dbReference type="Proteomes" id="UP000297299">
    <property type="component" value="Unassembled WGS sequence"/>
</dbReference>
<dbReference type="Pfam" id="PF13087">
    <property type="entry name" value="AAA_12"/>
    <property type="match status" value="1"/>
</dbReference>
<feature type="compositionally biased region" description="Basic and acidic residues" evidence="1">
    <location>
        <begin position="932"/>
        <end position="958"/>
    </location>
</feature>
<organism evidence="4 5">
    <name type="scientific">Botryotinia calthae</name>
    <dbReference type="NCBI Taxonomy" id="38488"/>
    <lineage>
        <taxon>Eukaryota</taxon>
        <taxon>Fungi</taxon>
        <taxon>Dikarya</taxon>
        <taxon>Ascomycota</taxon>
        <taxon>Pezizomycotina</taxon>
        <taxon>Leotiomycetes</taxon>
        <taxon>Helotiales</taxon>
        <taxon>Sclerotiniaceae</taxon>
        <taxon>Botryotinia</taxon>
    </lineage>
</organism>
<dbReference type="PANTHER" id="PTHR10887:SF341">
    <property type="entry name" value="NFX1-TYPE ZINC FINGER-CONTAINING PROTEIN 1"/>
    <property type="match status" value="1"/>
</dbReference>
<feature type="domain" description="DNA2/NAM7 helicase-like C-terminal" evidence="3">
    <location>
        <begin position="557"/>
        <end position="784"/>
    </location>
</feature>
<dbReference type="Pfam" id="PF13086">
    <property type="entry name" value="AAA_11"/>
    <property type="match status" value="1"/>
</dbReference>
<evidence type="ECO:0000256" key="1">
    <source>
        <dbReference type="SAM" id="MobiDB-lite"/>
    </source>
</evidence>
<protein>
    <recommendedName>
        <fullName evidence="6">DNA2/NAM7 helicase-like C-terminal domain-containing protein</fullName>
    </recommendedName>
</protein>
<evidence type="ECO:0000313" key="4">
    <source>
        <dbReference type="EMBL" id="TEY65332.1"/>
    </source>
</evidence>
<evidence type="ECO:0008006" key="6">
    <source>
        <dbReference type="Google" id="ProtNLM"/>
    </source>
</evidence>
<sequence>MEELMTQLNTGRFHATLVRTINPVSRSAFEFHDARWKSQMEASIRHGTYHFYKKVLGDKADTVFKNWEKNPDAKLTHQRWMRQPYLAEELKSYASHSARRYFGTPRDMEIGLSLGCTVKSRKGPFIQSHVTVEKDENFVMPEAAPGTHMKFTVVPLPIDPEAPKEPEAEPGYTLVKGMKKKNIVMPPGGWMPETEVVHARVISINTQTDFVLGFQIVNAEHRLAFSNNASLEICIEMDRNSIPANRMLMAIGELCSQPKVADELKQQNFLMGHGVENEGPTIHAQYRNQMTSRQRLAFDFLCKSMDMNKQQLCAWELLFYDSCFTTLLQGPPGTEKTKTVAGHGLGLGLYGVKTLITAPSNTAAREVIIKLLDMLADVHVKFPEVDEWFVIVYLPTRGTTIADLKESDIDWDSLAFDIIQEGENETEDADNKDDAEKQKIAKQWLTTLKQFKNTQPITSKEKKRFFLRAEDKTKAMFSSLTSKVKVVICTCNTAHLLQEYGYKPKACLTDEAACGAEPEVLIPATLYASKNQYSGDHKQLHPIVKSAGHNEFSNQYGLSLFERFFNHHSANLVRFNMNYRMCKRIANFPGIVTYGFLASHPSTMVENETLKFYNQWWNSDSAGTYRNARRAPEFGGTKDDSAQRLFINVKSGKSAPREGGKSKRNFANINAVCDFTMNLFSHEPTVDIAKIDLNNTTILTPYKEELHEVSRQVVFRFKAKYPKMQRFPRFRTIGSTQGGEIEIVLLAVTPADQHNGGLIGFLKEWNRMNVALTRGKSVMIIFGNLDLWRSQLVIITRTLRAKNFGFMILDVLDLGDIIDVIGDSWLPKTYAEFKNGRQCWTMEIEKTRKEDSQLTSLAKSLLEMHKDAKVKSALEQKLLAELIELRKVAAEFKKLEEAGVEYSLPSFGSTEQTVEGVQEEEDDAEAVALRAMFEESSMKDKTEKKDADGDEAMKDPES</sequence>
<evidence type="ECO:0000259" key="2">
    <source>
        <dbReference type="Pfam" id="PF13086"/>
    </source>
</evidence>
<dbReference type="PANTHER" id="PTHR10887">
    <property type="entry name" value="DNA2/NAM7 HELICASE FAMILY"/>
    <property type="match status" value="1"/>
</dbReference>
<evidence type="ECO:0000259" key="3">
    <source>
        <dbReference type="Pfam" id="PF13087"/>
    </source>
</evidence>
<dbReference type="STRING" id="38488.A0A4Y8D5E5"/>
<dbReference type="InterPro" id="IPR027417">
    <property type="entry name" value="P-loop_NTPase"/>
</dbReference>
<dbReference type="OrthoDB" id="3564945at2759"/>
<accession>A0A4Y8D5E5</accession>
<proteinExistence type="predicted"/>
<dbReference type="GO" id="GO:0031380">
    <property type="term" value="C:nuclear RNA-directed RNA polymerase complex"/>
    <property type="evidence" value="ECO:0007669"/>
    <property type="project" value="TreeGrafter"/>
</dbReference>
<gene>
    <name evidence="4" type="ORF">BOTCAL_0141g00170</name>
</gene>
<dbReference type="GO" id="GO:0004386">
    <property type="term" value="F:helicase activity"/>
    <property type="evidence" value="ECO:0007669"/>
    <property type="project" value="InterPro"/>
</dbReference>
<keyword evidence="5" id="KW-1185">Reference proteome</keyword>